<evidence type="ECO:0000313" key="4">
    <source>
        <dbReference type="Proteomes" id="UP000280834"/>
    </source>
</evidence>
<reference evidence="3 4" key="1">
    <citation type="submission" date="2018-11" db="EMBL/GenBank/DDBJ databases">
        <authorList>
            <consortium name="Pathogen Informatics"/>
        </authorList>
    </citation>
    <scope>NUCLEOTIDE SEQUENCE [LARGE SCALE GENOMIC DNA]</scope>
</reference>
<keyword evidence="4" id="KW-1185">Reference proteome</keyword>
<feature type="compositionally biased region" description="Basic and acidic residues" evidence="2">
    <location>
        <begin position="114"/>
        <end position="131"/>
    </location>
</feature>
<dbReference type="AlphaFoldDB" id="A0A3P7SME2"/>
<sequence>MQRERERLKFERERFERERLELQQLRQIAALTTPVQMMSPGAPPQRRSHEYGDMDSSRYKAEKELKRNEYSRRSGERSSSHRGVTSSRNSLPDRREGHSSSRHVSSTHSSSRGTAERSRERSRDRNRHSTRDYSSSNVVRENVPNYGRESHSYSRGGDPTVSNNYGRDLYRPDSTTYNSHRSGDTGYGSRDLGTYSSSSTYSRDVAPSSYSKDSVQQISLLHSIATEIHEAMFLVEEWEGVSLQYFENGIGYGPSSRSLGGSTWSVGGSSSTYVGSSRDYDGDAWISGVSASQGHGNHGLGSNNDHWSAGGIADTHGHVSTYDKYEKYDSYDKYNRRY</sequence>
<organism evidence="3 4">
    <name type="scientific">Brugia timori</name>
    <dbReference type="NCBI Taxonomy" id="42155"/>
    <lineage>
        <taxon>Eukaryota</taxon>
        <taxon>Metazoa</taxon>
        <taxon>Ecdysozoa</taxon>
        <taxon>Nematoda</taxon>
        <taxon>Chromadorea</taxon>
        <taxon>Rhabditida</taxon>
        <taxon>Spirurina</taxon>
        <taxon>Spiruromorpha</taxon>
        <taxon>Filarioidea</taxon>
        <taxon>Onchocercidae</taxon>
        <taxon>Brugia</taxon>
    </lineage>
</organism>
<feature type="region of interest" description="Disordered" evidence="2">
    <location>
        <begin position="30"/>
        <end position="207"/>
    </location>
</feature>
<feature type="compositionally biased region" description="Basic and acidic residues" evidence="2">
    <location>
        <begin position="47"/>
        <end position="79"/>
    </location>
</feature>
<accession>A0A3P7SME2</accession>
<feature type="compositionally biased region" description="Polar residues" evidence="2">
    <location>
        <begin position="194"/>
        <end position="207"/>
    </location>
</feature>
<keyword evidence="1" id="KW-0175">Coiled coil</keyword>
<proteinExistence type="predicted"/>
<evidence type="ECO:0000313" key="3">
    <source>
        <dbReference type="EMBL" id="VDO08941.1"/>
    </source>
</evidence>
<evidence type="ECO:0000256" key="2">
    <source>
        <dbReference type="SAM" id="MobiDB-lite"/>
    </source>
</evidence>
<gene>
    <name evidence="3" type="ORF">BTMF_LOCUS912</name>
</gene>
<feature type="compositionally biased region" description="Low complexity" evidence="2">
    <location>
        <begin position="102"/>
        <end position="113"/>
    </location>
</feature>
<dbReference type="EMBL" id="UZAG01000591">
    <property type="protein sequence ID" value="VDO08941.1"/>
    <property type="molecule type" value="Genomic_DNA"/>
</dbReference>
<name>A0A3P7SME2_9BILA</name>
<dbReference type="Proteomes" id="UP000280834">
    <property type="component" value="Unassembled WGS sequence"/>
</dbReference>
<protein>
    <submittedName>
        <fullName evidence="3">Uncharacterized protein</fullName>
    </submittedName>
</protein>
<feature type="coiled-coil region" evidence="1">
    <location>
        <begin position="1"/>
        <end position="28"/>
    </location>
</feature>
<evidence type="ECO:0000256" key="1">
    <source>
        <dbReference type="SAM" id="Coils"/>
    </source>
</evidence>